<reference evidence="1" key="2">
    <citation type="journal article" date="2015" name="Data Brief">
        <title>Shoot transcriptome of the giant reed, Arundo donax.</title>
        <authorList>
            <person name="Barrero R.A."/>
            <person name="Guerrero F.D."/>
            <person name="Moolhuijzen P."/>
            <person name="Goolsby J.A."/>
            <person name="Tidwell J."/>
            <person name="Bellgard S.E."/>
            <person name="Bellgard M.I."/>
        </authorList>
    </citation>
    <scope>NUCLEOTIDE SEQUENCE</scope>
    <source>
        <tissue evidence="1">Shoot tissue taken approximately 20 cm above the soil surface</tissue>
    </source>
</reference>
<proteinExistence type="predicted"/>
<evidence type="ECO:0000313" key="1">
    <source>
        <dbReference type="EMBL" id="JAD14480.1"/>
    </source>
</evidence>
<dbReference type="AlphaFoldDB" id="A0A0A8XPK9"/>
<organism evidence="1">
    <name type="scientific">Arundo donax</name>
    <name type="common">Giant reed</name>
    <name type="synonym">Donax arundinaceus</name>
    <dbReference type="NCBI Taxonomy" id="35708"/>
    <lineage>
        <taxon>Eukaryota</taxon>
        <taxon>Viridiplantae</taxon>
        <taxon>Streptophyta</taxon>
        <taxon>Embryophyta</taxon>
        <taxon>Tracheophyta</taxon>
        <taxon>Spermatophyta</taxon>
        <taxon>Magnoliopsida</taxon>
        <taxon>Liliopsida</taxon>
        <taxon>Poales</taxon>
        <taxon>Poaceae</taxon>
        <taxon>PACMAD clade</taxon>
        <taxon>Arundinoideae</taxon>
        <taxon>Arundineae</taxon>
        <taxon>Arundo</taxon>
    </lineage>
</organism>
<dbReference type="EMBL" id="GBRH01283415">
    <property type="protein sequence ID" value="JAD14480.1"/>
    <property type="molecule type" value="Transcribed_RNA"/>
</dbReference>
<protein>
    <submittedName>
        <fullName evidence="1">Uncharacterized protein</fullName>
    </submittedName>
</protein>
<accession>A0A0A8XPK9</accession>
<name>A0A0A8XPK9_ARUDO</name>
<sequence length="94" mass="9769">MMLGVELAGVQIDKETMLGVQLRALMLLRPPCAAALRAAAAPPAAAPPLAAATGPCAAAPPAWIWQPTLRSRCHGLEISLRDATRDEGSQVRCG</sequence>
<reference evidence="1" key="1">
    <citation type="submission" date="2014-09" db="EMBL/GenBank/DDBJ databases">
        <authorList>
            <person name="Magalhaes I.L.F."/>
            <person name="Oliveira U."/>
            <person name="Santos F.R."/>
            <person name="Vidigal T.H.D.A."/>
            <person name="Brescovit A.D."/>
            <person name="Santos A.J."/>
        </authorList>
    </citation>
    <scope>NUCLEOTIDE SEQUENCE</scope>
    <source>
        <tissue evidence="1">Shoot tissue taken approximately 20 cm above the soil surface</tissue>
    </source>
</reference>